<dbReference type="OrthoDB" id="796994at2"/>
<accession>A0A4R6T043</accession>
<protein>
    <recommendedName>
        <fullName evidence="4">Carboxypeptidase family protein</fullName>
    </recommendedName>
</protein>
<keyword evidence="1" id="KW-0732">Signal</keyword>
<dbReference type="Proteomes" id="UP000295620">
    <property type="component" value="Unassembled WGS sequence"/>
</dbReference>
<feature type="signal peptide" evidence="1">
    <location>
        <begin position="1"/>
        <end position="22"/>
    </location>
</feature>
<gene>
    <name evidence="2" type="ORF">ATK78_0497</name>
</gene>
<dbReference type="EMBL" id="SNYC01000003">
    <property type="protein sequence ID" value="TDQ11379.1"/>
    <property type="molecule type" value="Genomic_DNA"/>
</dbReference>
<reference evidence="2 3" key="1">
    <citation type="submission" date="2019-03" db="EMBL/GenBank/DDBJ databases">
        <title>Genomic Encyclopedia of Archaeal and Bacterial Type Strains, Phase II (KMG-II): from individual species to whole genera.</title>
        <authorList>
            <person name="Goeker M."/>
        </authorList>
    </citation>
    <scope>NUCLEOTIDE SEQUENCE [LARGE SCALE GENOMIC DNA]</scope>
    <source>
        <strain evidence="2 3">DSM 19035</strain>
    </source>
</reference>
<feature type="chain" id="PRO_5020804288" description="Carboxypeptidase family protein" evidence="1">
    <location>
        <begin position="23"/>
        <end position="451"/>
    </location>
</feature>
<keyword evidence="3" id="KW-1185">Reference proteome</keyword>
<dbReference type="PROSITE" id="PS51257">
    <property type="entry name" value="PROKAR_LIPOPROTEIN"/>
    <property type="match status" value="1"/>
</dbReference>
<comment type="caution">
    <text evidence="2">The sequence shown here is derived from an EMBL/GenBank/DDBJ whole genome shotgun (WGS) entry which is preliminary data.</text>
</comment>
<organism evidence="2 3">
    <name type="scientific">Pedobacter metabolipauper</name>
    <dbReference type="NCBI Taxonomy" id="425513"/>
    <lineage>
        <taxon>Bacteria</taxon>
        <taxon>Pseudomonadati</taxon>
        <taxon>Bacteroidota</taxon>
        <taxon>Sphingobacteriia</taxon>
        <taxon>Sphingobacteriales</taxon>
        <taxon>Sphingobacteriaceae</taxon>
        <taxon>Pedobacter</taxon>
    </lineage>
</organism>
<dbReference type="RefSeq" id="WP_133574458.1">
    <property type="nucleotide sequence ID" value="NZ_SNYC01000003.1"/>
</dbReference>
<dbReference type="AlphaFoldDB" id="A0A4R6T043"/>
<evidence type="ECO:0000313" key="3">
    <source>
        <dbReference type="Proteomes" id="UP000295620"/>
    </source>
</evidence>
<evidence type="ECO:0008006" key="4">
    <source>
        <dbReference type="Google" id="ProtNLM"/>
    </source>
</evidence>
<proteinExistence type="predicted"/>
<evidence type="ECO:0000313" key="2">
    <source>
        <dbReference type="EMBL" id="TDQ11379.1"/>
    </source>
</evidence>
<evidence type="ECO:0000256" key="1">
    <source>
        <dbReference type="SAM" id="SignalP"/>
    </source>
</evidence>
<sequence>MKAKHLIILLAVLLTMSCEKPADQIFNGDAHISGTIYYENILTGSLDTAKTAKLVVTKDGIDQTNYVVQLKNGTFDLNLLSSGNYKFNITFQTKTAGLLNDNVYTLDTILTVSESQLLKDQNLRLNMETSLVANTALRLFIKDDQNAPLANVQVCLYSDAQTILKNRNTCVGNIRTGITNKNGVVLFDGLEERAYFAAAYIAVGKDTISNNLSDQTPLTILKKNTINETTIKLQTQVKPIATSLKITVTDQSGGYIQNAEICLYSDLDLIARYTNCFGSIKNGSSDAFGVSTFTALQPLKYYISAFKISGTDTLSNIDSRLLPTAVLNVNAVNTFNVVLKPQNKPQPPAGPTTLKINVYDKNGALIPNANVCLYSDPDLVTKYQACEGSLKSGSTDTFGSISFKDLQQLKYYVRAYKVVHDQDTLSNNDTRRTPTGVLIGNSVNEFNVVIK</sequence>
<name>A0A4R6T043_9SPHI</name>